<reference evidence="1" key="1">
    <citation type="journal article" date="2021" name="bioRxiv">
        <title>Whole Genome Assembly and Annotation of Northern Wild Rice, Zizania palustris L., Supports a Whole Genome Duplication in the Zizania Genus.</title>
        <authorList>
            <person name="Haas M."/>
            <person name="Kono T."/>
            <person name="Macchietto M."/>
            <person name="Millas R."/>
            <person name="McGilp L."/>
            <person name="Shao M."/>
            <person name="Duquette J."/>
            <person name="Hirsch C.N."/>
            <person name="Kimball J."/>
        </authorList>
    </citation>
    <scope>NUCLEOTIDE SEQUENCE</scope>
    <source>
        <tissue evidence="1">Fresh leaf tissue</tissue>
    </source>
</reference>
<keyword evidence="2" id="KW-1185">Reference proteome</keyword>
<dbReference type="AlphaFoldDB" id="A0A8J6BVJ2"/>
<dbReference type="PANTHER" id="PTHR45950">
    <property type="entry name" value="HOMEOBOX-LEUCINE ZIPPER PROTEIN ATHB-14"/>
    <property type="match status" value="1"/>
</dbReference>
<accession>A0A8J6BVJ2</accession>
<dbReference type="InterPro" id="IPR044830">
    <property type="entry name" value="HD-Zip_III"/>
</dbReference>
<reference evidence="1" key="2">
    <citation type="submission" date="2021-02" db="EMBL/GenBank/DDBJ databases">
        <authorList>
            <person name="Kimball J.A."/>
            <person name="Haas M.W."/>
            <person name="Macchietto M."/>
            <person name="Kono T."/>
            <person name="Duquette J."/>
            <person name="Shao M."/>
        </authorList>
    </citation>
    <scope>NUCLEOTIDE SEQUENCE</scope>
    <source>
        <tissue evidence="1">Fresh leaf tissue</tissue>
    </source>
</reference>
<dbReference type="OrthoDB" id="125004at2759"/>
<proteinExistence type="predicted"/>
<comment type="caution">
    <text evidence="1">The sequence shown here is derived from an EMBL/GenBank/DDBJ whole genome shotgun (WGS) entry which is preliminary data.</text>
</comment>
<protein>
    <submittedName>
        <fullName evidence="1">Uncharacterized protein</fullName>
    </submittedName>
</protein>
<organism evidence="1 2">
    <name type="scientific">Zizania palustris</name>
    <name type="common">Northern wild rice</name>
    <dbReference type="NCBI Taxonomy" id="103762"/>
    <lineage>
        <taxon>Eukaryota</taxon>
        <taxon>Viridiplantae</taxon>
        <taxon>Streptophyta</taxon>
        <taxon>Embryophyta</taxon>
        <taxon>Tracheophyta</taxon>
        <taxon>Spermatophyta</taxon>
        <taxon>Magnoliopsida</taxon>
        <taxon>Liliopsida</taxon>
        <taxon>Poales</taxon>
        <taxon>Poaceae</taxon>
        <taxon>BOP clade</taxon>
        <taxon>Oryzoideae</taxon>
        <taxon>Oryzeae</taxon>
        <taxon>Zizaniinae</taxon>
        <taxon>Zizania</taxon>
    </lineage>
</organism>
<dbReference type="PANTHER" id="PTHR45950:SF7">
    <property type="entry name" value="HOMEOBOX-LEUCINE ZIPPER PROTEIN ATHB-14"/>
    <property type="match status" value="1"/>
</dbReference>
<gene>
    <name evidence="1" type="ORF">GUJ93_ZPchr0013g37034</name>
</gene>
<dbReference type="EMBL" id="JAAALK010000079">
    <property type="protein sequence ID" value="KAG8097647.1"/>
    <property type="molecule type" value="Genomic_DNA"/>
</dbReference>
<dbReference type="GO" id="GO:0003700">
    <property type="term" value="F:DNA-binding transcription factor activity"/>
    <property type="evidence" value="ECO:0007669"/>
    <property type="project" value="InterPro"/>
</dbReference>
<evidence type="ECO:0000313" key="1">
    <source>
        <dbReference type="EMBL" id="KAG8097647.1"/>
    </source>
</evidence>
<evidence type="ECO:0000313" key="2">
    <source>
        <dbReference type="Proteomes" id="UP000729402"/>
    </source>
</evidence>
<sequence>MKRLEGHSLWHDEVVLSRDMYLLQLCSGVDENAAGACSQLVFAPIDESFADDAPLLPSGFRVIPLEVDAKADVPSATRTLDLASTLEVGCGGTTRASSDTSSTCNTRSVLTIAFQFSYENHLRESVPAMARQYVRTVVASVQRVAMAIAPSRLGGQIETKNPPGPPEAHTLARWIGRSYR</sequence>
<name>A0A8J6BVJ2_ZIZPA</name>
<dbReference type="Proteomes" id="UP000729402">
    <property type="component" value="Unassembled WGS sequence"/>
</dbReference>